<dbReference type="InterPro" id="IPR004509">
    <property type="entry name" value="Competence_ComEA_HhH"/>
</dbReference>
<organism evidence="2 3">
    <name type="scientific">Staphylococcus saprophyticus</name>
    <dbReference type="NCBI Taxonomy" id="29385"/>
    <lineage>
        <taxon>Bacteria</taxon>
        <taxon>Bacillati</taxon>
        <taxon>Bacillota</taxon>
        <taxon>Bacilli</taxon>
        <taxon>Bacillales</taxon>
        <taxon>Staphylococcaceae</taxon>
        <taxon>Staphylococcus</taxon>
    </lineage>
</organism>
<dbReference type="InterPro" id="IPR003583">
    <property type="entry name" value="Hlx-hairpin-Hlx_DNA-bd_motif"/>
</dbReference>
<evidence type="ECO:0000313" key="3">
    <source>
        <dbReference type="Proteomes" id="UP000254707"/>
    </source>
</evidence>
<dbReference type="Pfam" id="PF12836">
    <property type="entry name" value="HHH_3"/>
    <property type="match status" value="1"/>
</dbReference>
<dbReference type="GO" id="GO:0015628">
    <property type="term" value="P:protein secretion by the type II secretion system"/>
    <property type="evidence" value="ECO:0007669"/>
    <property type="project" value="TreeGrafter"/>
</dbReference>
<dbReference type="Proteomes" id="UP000254707">
    <property type="component" value="Unassembled WGS sequence"/>
</dbReference>
<accession>A0A380HN21</accession>
<dbReference type="AlphaFoldDB" id="A0A380HN21"/>
<dbReference type="GO" id="GO:0003677">
    <property type="term" value="F:DNA binding"/>
    <property type="evidence" value="ECO:0007669"/>
    <property type="project" value="UniProtKB-KW"/>
</dbReference>
<dbReference type="SUPFAM" id="SSF47781">
    <property type="entry name" value="RuvA domain 2-like"/>
    <property type="match status" value="1"/>
</dbReference>
<dbReference type="Gene3D" id="1.10.150.280">
    <property type="entry name" value="AF1531-like domain"/>
    <property type="match status" value="1"/>
</dbReference>
<dbReference type="InterPro" id="IPR051675">
    <property type="entry name" value="Endo/Exo/Phosphatase_dom_1"/>
</dbReference>
<dbReference type="GO" id="GO:0015627">
    <property type="term" value="C:type II protein secretion system complex"/>
    <property type="evidence" value="ECO:0007669"/>
    <property type="project" value="TreeGrafter"/>
</dbReference>
<feature type="domain" description="Helix-hairpin-helix DNA-binding motif class 1" evidence="1">
    <location>
        <begin position="218"/>
        <end position="237"/>
    </location>
</feature>
<evidence type="ECO:0000259" key="1">
    <source>
        <dbReference type="SMART" id="SM00278"/>
    </source>
</evidence>
<dbReference type="RefSeq" id="WP_037538367.1">
    <property type="nucleotide sequence ID" value="NZ_CAXOKG010000001.1"/>
</dbReference>
<protein>
    <submittedName>
        <fullName evidence="2">DNA uptake protein and related DNA-binding protein</fullName>
    </submittedName>
</protein>
<dbReference type="GO" id="GO:0006281">
    <property type="term" value="P:DNA repair"/>
    <property type="evidence" value="ECO:0007669"/>
    <property type="project" value="InterPro"/>
</dbReference>
<sequence>MQLDWSKWKVIFEKNKLVIIVGCALVLLLAICCYKFLNVSNTDDNSNANLSTNDDSTLINEQNTNSKTIATNNDNAKSVKNDKKGSFIFVDIKGAVQHPDIYKMKDTDRVKQLVDKAILLKDADLSSVNLAEKLQDQKVIYIPKIGDKDQKDINMNHFALKNNHTEDSKKGNSTINSEQININDATESQLLTINGIGPTKAKAIIEYRQQHGPFESVEQLKDVKGIGAKTLEKIGSKLTI</sequence>
<reference evidence="2 3" key="1">
    <citation type="submission" date="2018-06" db="EMBL/GenBank/DDBJ databases">
        <authorList>
            <consortium name="Pathogen Informatics"/>
            <person name="Doyle S."/>
        </authorList>
    </citation>
    <scope>NUCLEOTIDE SEQUENCE [LARGE SCALE GENOMIC DNA]</scope>
    <source>
        <strain evidence="2 3">NCTC7688</strain>
    </source>
</reference>
<proteinExistence type="predicted"/>
<dbReference type="SMART" id="SM00278">
    <property type="entry name" value="HhH1"/>
    <property type="match status" value="2"/>
</dbReference>
<dbReference type="EMBL" id="UHED01000001">
    <property type="protein sequence ID" value="SUM82887.1"/>
    <property type="molecule type" value="Genomic_DNA"/>
</dbReference>
<dbReference type="PANTHER" id="PTHR21180:SF32">
    <property type="entry name" value="ENDONUCLEASE_EXONUCLEASE_PHOSPHATASE FAMILY DOMAIN-CONTAINING PROTEIN 1"/>
    <property type="match status" value="1"/>
</dbReference>
<feature type="domain" description="Helix-hairpin-helix DNA-binding motif class 1" evidence="1">
    <location>
        <begin position="188"/>
        <end position="207"/>
    </location>
</feature>
<dbReference type="InterPro" id="IPR010994">
    <property type="entry name" value="RuvA_2-like"/>
</dbReference>
<dbReference type="PANTHER" id="PTHR21180">
    <property type="entry name" value="ENDONUCLEASE/EXONUCLEASE/PHOSPHATASE FAMILY DOMAIN-CONTAINING PROTEIN 1"/>
    <property type="match status" value="1"/>
</dbReference>
<name>A0A380HN21_STASA</name>
<keyword evidence="2" id="KW-0238">DNA-binding</keyword>
<dbReference type="NCBIfam" id="TIGR00426">
    <property type="entry name" value="competence protein ComEA helix-hairpin-helix repeat region"/>
    <property type="match status" value="1"/>
</dbReference>
<gene>
    <name evidence="2" type="primary">comEA</name>
    <name evidence="2" type="ORF">NCTC7688_01453</name>
</gene>
<evidence type="ECO:0000313" key="2">
    <source>
        <dbReference type="EMBL" id="SUM82887.1"/>
    </source>
</evidence>